<sequence length="231" mass="26665">MKGIFKDIFSVFFPKYCLGCNTIINDFEDFLCVECSNKLKETNFHLLEKNPLYHKFFGKITLSCATALLYFQKQGVTQQLIHHLKYHKQENIGQWLGKWLGNRLQQSPYYQHIDTVIPVPIHPKKLKIRGYNQVELFARELALSLNATYVDNVLIKTHSNTAQAKKHWFERQKDNQNLFTIQNTEKIIGKNILLVDDVITTGATIEVCANALLQAERVTIGIACMAYVENE</sequence>
<comment type="similarity">
    <text evidence="1">Belongs to the ComF/GntX family.</text>
</comment>
<evidence type="ECO:0000313" key="6">
    <source>
        <dbReference type="Proteomes" id="UP001208692"/>
    </source>
</evidence>
<comment type="caution">
    <text evidence="3">The sequence shown here is derived from an EMBL/GenBank/DDBJ whole genome shotgun (WGS) entry which is preliminary data.</text>
</comment>
<accession>A0AAV5ATC2</accession>
<dbReference type="PANTHER" id="PTHR47505:SF1">
    <property type="entry name" value="DNA UTILIZATION PROTEIN YHGH"/>
    <property type="match status" value="1"/>
</dbReference>
<name>A0AAV5ATC2_9FLAO</name>
<proteinExistence type="inferred from homology"/>
<evidence type="ECO:0000313" key="3">
    <source>
        <dbReference type="EMBL" id="GJM50594.1"/>
    </source>
</evidence>
<dbReference type="Gene3D" id="3.40.50.2020">
    <property type="match status" value="1"/>
</dbReference>
<dbReference type="EMBL" id="BQKA01000030">
    <property type="protein sequence ID" value="GJM50594.1"/>
    <property type="molecule type" value="Genomic_DNA"/>
</dbReference>
<reference evidence="3 6" key="1">
    <citation type="submission" date="2021-11" db="EMBL/GenBank/DDBJ databases">
        <title>Draft genome sequence of Capnocytophaga sp. strain KC07075 isolated from cat oral cavity.</title>
        <authorList>
            <person name="Suzuki M."/>
            <person name="Imaoka K."/>
            <person name="Kimura M."/>
            <person name="Morikawa S."/>
            <person name="Maeda K."/>
        </authorList>
    </citation>
    <scope>NUCLEOTIDE SEQUENCE</scope>
    <source>
        <strain evidence="3">KC07075</strain>
        <strain evidence="4 6">KC07079</strain>
    </source>
</reference>
<gene>
    <name evidence="3" type="ORF">RCZ15_15670</name>
    <name evidence="4" type="ORF">RCZ16_18910</name>
</gene>
<protein>
    <submittedName>
        <fullName evidence="3">Amidophosphoribosyltransferase</fullName>
    </submittedName>
</protein>
<dbReference type="Pfam" id="PF00156">
    <property type="entry name" value="Pribosyltran"/>
    <property type="match status" value="1"/>
</dbReference>
<dbReference type="InterPro" id="IPR029057">
    <property type="entry name" value="PRTase-like"/>
</dbReference>
<keyword evidence="6" id="KW-1185">Reference proteome</keyword>
<organism evidence="3 5">
    <name type="scientific">Capnocytophaga catalasegens</name>
    <dbReference type="NCBI Taxonomy" id="1004260"/>
    <lineage>
        <taxon>Bacteria</taxon>
        <taxon>Pseudomonadati</taxon>
        <taxon>Bacteroidota</taxon>
        <taxon>Flavobacteriia</taxon>
        <taxon>Flavobacteriales</taxon>
        <taxon>Flavobacteriaceae</taxon>
        <taxon>Capnocytophaga</taxon>
    </lineage>
</organism>
<dbReference type="Proteomes" id="UP001208692">
    <property type="component" value="Unassembled WGS sequence"/>
</dbReference>
<evidence type="ECO:0000313" key="5">
    <source>
        <dbReference type="Proteomes" id="UP001207736"/>
    </source>
</evidence>
<dbReference type="InterPro" id="IPR000836">
    <property type="entry name" value="PRTase_dom"/>
</dbReference>
<dbReference type="RefSeq" id="WP_264845702.1">
    <property type="nucleotide sequence ID" value="NZ_BPMA01000014.1"/>
</dbReference>
<feature type="domain" description="Phosphoribosyltransferase" evidence="2">
    <location>
        <begin position="137"/>
        <end position="227"/>
    </location>
</feature>
<dbReference type="InterPro" id="IPR051910">
    <property type="entry name" value="ComF/GntX_DNA_util-trans"/>
</dbReference>
<dbReference type="SUPFAM" id="SSF53271">
    <property type="entry name" value="PRTase-like"/>
    <property type="match status" value="1"/>
</dbReference>
<evidence type="ECO:0000256" key="1">
    <source>
        <dbReference type="ARBA" id="ARBA00008007"/>
    </source>
</evidence>
<dbReference type="AlphaFoldDB" id="A0AAV5ATC2"/>
<evidence type="ECO:0000259" key="2">
    <source>
        <dbReference type="Pfam" id="PF00156"/>
    </source>
</evidence>
<dbReference type="CDD" id="cd06223">
    <property type="entry name" value="PRTases_typeI"/>
    <property type="match status" value="1"/>
</dbReference>
<dbReference type="PANTHER" id="PTHR47505">
    <property type="entry name" value="DNA UTILIZATION PROTEIN YHGH"/>
    <property type="match status" value="1"/>
</dbReference>
<evidence type="ECO:0000313" key="4">
    <source>
        <dbReference type="EMBL" id="GJM53575.1"/>
    </source>
</evidence>
<dbReference type="Proteomes" id="UP001207736">
    <property type="component" value="Unassembled WGS sequence"/>
</dbReference>
<dbReference type="EMBL" id="BQKB01000042">
    <property type="protein sequence ID" value="GJM53575.1"/>
    <property type="molecule type" value="Genomic_DNA"/>
</dbReference>